<keyword evidence="3" id="KW-0547">Nucleotide-binding</keyword>
<comment type="subcellular location">
    <subcellularLocation>
        <location evidence="1">Cell membrane</location>
        <topology evidence="1">Multi-pass membrane protein</topology>
    </subcellularLocation>
</comment>
<dbReference type="InterPro" id="IPR003439">
    <property type="entry name" value="ABC_transporter-like_ATP-bd"/>
</dbReference>
<dbReference type="CDD" id="cd03228">
    <property type="entry name" value="ABCC_MRP_Like"/>
    <property type="match status" value="1"/>
</dbReference>
<dbReference type="InterPro" id="IPR039421">
    <property type="entry name" value="Type_1_exporter"/>
</dbReference>
<dbReference type="SMART" id="SM00382">
    <property type="entry name" value="AAA"/>
    <property type="match status" value="1"/>
</dbReference>
<evidence type="ECO:0000256" key="7">
    <source>
        <dbReference type="SAM" id="Phobius"/>
    </source>
</evidence>
<dbReference type="Gene3D" id="1.20.1560.10">
    <property type="entry name" value="ABC transporter type 1, transmembrane domain"/>
    <property type="match status" value="1"/>
</dbReference>
<evidence type="ECO:0000256" key="3">
    <source>
        <dbReference type="ARBA" id="ARBA00022741"/>
    </source>
</evidence>
<dbReference type="SUPFAM" id="SSF90123">
    <property type="entry name" value="ABC transporter transmembrane region"/>
    <property type="match status" value="1"/>
</dbReference>
<dbReference type="Gene3D" id="3.40.50.300">
    <property type="entry name" value="P-loop containing nucleotide triphosphate hydrolases"/>
    <property type="match status" value="1"/>
</dbReference>
<dbReference type="GO" id="GO:0005524">
    <property type="term" value="F:ATP binding"/>
    <property type="evidence" value="ECO:0007669"/>
    <property type="project" value="UniProtKB-KW"/>
</dbReference>
<keyword evidence="5 7" id="KW-1133">Transmembrane helix</keyword>
<feature type="transmembrane region" description="Helical" evidence="7">
    <location>
        <begin position="156"/>
        <end position="187"/>
    </location>
</feature>
<feature type="transmembrane region" description="Helical" evidence="7">
    <location>
        <begin position="66"/>
        <end position="88"/>
    </location>
</feature>
<dbReference type="AlphaFoldDB" id="A0A4R9C0Z4"/>
<sequence>MENKNRNLKSKISFYFKHILSFMFSGNNKYYVIINTLFHGVSTVMSVIILKYILDMIKLKETTASNIIIVVLIYSLIFVILSIIRIIIKNKLFFIISRKRLNIFTNVTEKIMTMDFIYFEDAKFNLKINQAISGVGGENAGFSILNLSSQILLENLFVVLLFIFILIKQSFLIILIVLFSVLLNLIFSDKYAKFVYNNKDSRTNELRKFAKYKETINDFSYGKDIRIFELKKRLFDNIKLFIKRYTRAVNKEYRYKFKLSFFENFIIYMSDFLSISILVYLTSIGKIEVSDLVMLLSLIVIFSNTFYSIKEQLSKILENIPYYMDTVEFFESNLNLNKDGKNIDFDGPVSIKFENVSFKYPGAENYVFENLNFEIEAGKKVAVVGVNGAGKTTIIKLMTGLHRPITGKIYINDIDMMELSDNARFKLFSVVFQETEPLAMTVAENIAVNSKDIDFDKVKFTLEKVGLWDKISKFDKIYNQELLKVLYEDGQILSGGENQKLMIARALYKPDTSVMIMDEPTSALDAFAEEKIYQEFDAYMGNKTGIFISHRLASTKFCDEIMFLDGGEIIAKDNHENLLRECENYRNMFETQGKYYKEGKNA</sequence>
<protein>
    <submittedName>
        <fullName evidence="10">ABC transporter ATP-binding protein</fullName>
    </submittedName>
</protein>
<dbReference type="SUPFAM" id="SSF52540">
    <property type="entry name" value="P-loop containing nucleoside triphosphate hydrolases"/>
    <property type="match status" value="1"/>
</dbReference>
<dbReference type="Proteomes" id="UP000297454">
    <property type="component" value="Unassembled WGS sequence"/>
</dbReference>
<proteinExistence type="predicted"/>
<dbReference type="EMBL" id="SCFR01000033">
    <property type="protein sequence ID" value="TFF64597.1"/>
    <property type="molecule type" value="Genomic_DNA"/>
</dbReference>
<dbReference type="PANTHER" id="PTHR24221:SF646">
    <property type="entry name" value="HAEMOLYSIN SECRETION ATP-BINDING PROTEIN"/>
    <property type="match status" value="1"/>
</dbReference>
<evidence type="ECO:0000256" key="4">
    <source>
        <dbReference type="ARBA" id="ARBA00022840"/>
    </source>
</evidence>
<dbReference type="InterPro" id="IPR011527">
    <property type="entry name" value="ABC1_TM_dom"/>
</dbReference>
<gene>
    <name evidence="10" type="ORF">EQF91_07525</name>
</gene>
<evidence type="ECO:0000256" key="1">
    <source>
        <dbReference type="ARBA" id="ARBA00004651"/>
    </source>
</evidence>
<feature type="domain" description="ABC transmembrane type-1" evidence="9">
    <location>
        <begin position="36"/>
        <end position="309"/>
    </location>
</feature>
<evidence type="ECO:0000313" key="11">
    <source>
        <dbReference type="Proteomes" id="UP000297454"/>
    </source>
</evidence>
<dbReference type="RefSeq" id="WP_134744590.1">
    <property type="nucleotide sequence ID" value="NZ_JBFNFK010000002.1"/>
</dbReference>
<dbReference type="PROSITE" id="PS50893">
    <property type="entry name" value="ABC_TRANSPORTER_2"/>
    <property type="match status" value="1"/>
</dbReference>
<reference evidence="10 11" key="1">
    <citation type="submission" date="2019-01" db="EMBL/GenBank/DDBJ databases">
        <title>Draft Genome Sequences of Helcococcus ovis Strains Isolated from the Uterus and Vagina of Dairy Cows with Metritis.</title>
        <authorList>
            <person name="Cunha F."/>
            <person name="Jeon S.J."/>
            <person name="Kutzer P."/>
            <person name="Galvao K.N."/>
        </authorList>
    </citation>
    <scope>NUCLEOTIDE SEQUENCE [LARGE SCALE GENOMIC DNA]</scope>
    <source>
        <strain evidence="10 11">KG-37</strain>
    </source>
</reference>
<feature type="transmembrane region" description="Helical" evidence="7">
    <location>
        <begin position="30"/>
        <end position="54"/>
    </location>
</feature>
<dbReference type="PROSITE" id="PS50929">
    <property type="entry name" value="ABC_TM1F"/>
    <property type="match status" value="1"/>
</dbReference>
<evidence type="ECO:0000259" key="8">
    <source>
        <dbReference type="PROSITE" id="PS50893"/>
    </source>
</evidence>
<evidence type="ECO:0000313" key="10">
    <source>
        <dbReference type="EMBL" id="TFF64597.1"/>
    </source>
</evidence>
<evidence type="ECO:0000259" key="9">
    <source>
        <dbReference type="PROSITE" id="PS50929"/>
    </source>
</evidence>
<feature type="transmembrane region" description="Helical" evidence="7">
    <location>
        <begin position="261"/>
        <end position="280"/>
    </location>
</feature>
<keyword evidence="6 7" id="KW-0472">Membrane</keyword>
<dbReference type="InterPro" id="IPR027417">
    <property type="entry name" value="P-loop_NTPase"/>
</dbReference>
<feature type="transmembrane region" description="Helical" evidence="7">
    <location>
        <begin position="292"/>
        <end position="309"/>
    </location>
</feature>
<dbReference type="PANTHER" id="PTHR24221">
    <property type="entry name" value="ATP-BINDING CASSETTE SUB-FAMILY B"/>
    <property type="match status" value="1"/>
</dbReference>
<dbReference type="InterPro" id="IPR003593">
    <property type="entry name" value="AAA+_ATPase"/>
</dbReference>
<accession>A0A4R9C0Z4</accession>
<dbReference type="GO" id="GO:0005886">
    <property type="term" value="C:plasma membrane"/>
    <property type="evidence" value="ECO:0007669"/>
    <property type="project" value="UniProtKB-SubCell"/>
</dbReference>
<name>A0A4R9C0Z4_9FIRM</name>
<dbReference type="InterPro" id="IPR036640">
    <property type="entry name" value="ABC1_TM_sf"/>
</dbReference>
<comment type="caution">
    <text evidence="10">The sequence shown here is derived from an EMBL/GenBank/DDBJ whole genome shotgun (WGS) entry which is preliminary data.</text>
</comment>
<feature type="domain" description="ABC transporter" evidence="8">
    <location>
        <begin position="351"/>
        <end position="591"/>
    </location>
</feature>
<dbReference type="GO" id="GO:0016887">
    <property type="term" value="F:ATP hydrolysis activity"/>
    <property type="evidence" value="ECO:0007669"/>
    <property type="project" value="InterPro"/>
</dbReference>
<dbReference type="Pfam" id="PF00005">
    <property type="entry name" value="ABC_tran"/>
    <property type="match status" value="1"/>
</dbReference>
<keyword evidence="2 7" id="KW-0812">Transmembrane</keyword>
<dbReference type="GO" id="GO:0034040">
    <property type="term" value="F:ATPase-coupled lipid transmembrane transporter activity"/>
    <property type="evidence" value="ECO:0007669"/>
    <property type="project" value="TreeGrafter"/>
</dbReference>
<evidence type="ECO:0000256" key="5">
    <source>
        <dbReference type="ARBA" id="ARBA00022989"/>
    </source>
</evidence>
<keyword evidence="4 10" id="KW-0067">ATP-binding</keyword>
<keyword evidence="11" id="KW-1185">Reference proteome</keyword>
<evidence type="ECO:0000256" key="6">
    <source>
        <dbReference type="ARBA" id="ARBA00023136"/>
    </source>
</evidence>
<dbReference type="GO" id="GO:0140359">
    <property type="term" value="F:ABC-type transporter activity"/>
    <property type="evidence" value="ECO:0007669"/>
    <property type="project" value="InterPro"/>
</dbReference>
<evidence type="ECO:0000256" key="2">
    <source>
        <dbReference type="ARBA" id="ARBA00022692"/>
    </source>
</evidence>
<organism evidence="10 11">
    <name type="scientific">Helcococcus ovis</name>
    <dbReference type="NCBI Taxonomy" id="72026"/>
    <lineage>
        <taxon>Bacteria</taxon>
        <taxon>Bacillati</taxon>
        <taxon>Bacillota</taxon>
        <taxon>Tissierellia</taxon>
        <taxon>Tissierellales</taxon>
        <taxon>Peptoniphilaceae</taxon>
        <taxon>Helcococcus</taxon>
    </lineage>
</organism>